<reference evidence="4" key="1">
    <citation type="journal article" date="2019" name="Int. J. Syst. Evol. Microbiol.">
        <title>The Global Catalogue of Microorganisms (GCM) 10K type strain sequencing project: providing services to taxonomists for standard genome sequencing and annotation.</title>
        <authorList>
            <consortium name="The Broad Institute Genomics Platform"/>
            <consortium name="The Broad Institute Genome Sequencing Center for Infectious Disease"/>
            <person name="Wu L."/>
            <person name="Ma J."/>
        </authorList>
    </citation>
    <scope>NUCLEOTIDE SEQUENCE [LARGE SCALE GENOMIC DNA]</scope>
    <source>
        <strain evidence="4">JCM 18304</strain>
    </source>
</reference>
<evidence type="ECO:0000313" key="4">
    <source>
        <dbReference type="Proteomes" id="UP001501570"/>
    </source>
</evidence>
<evidence type="ECO:0000313" key="3">
    <source>
        <dbReference type="EMBL" id="GAA5184982.1"/>
    </source>
</evidence>
<keyword evidence="2" id="KW-0732">Signal</keyword>
<name>A0ABP9RSY1_9ACTN</name>
<feature type="signal peptide" evidence="2">
    <location>
        <begin position="1"/>
        <end position="19"/>
    </location>
</feature>
<dbReference type="Proteomes" id="UP001501570">
    <property type="component" value="Unassembled WGS sequence"/>
</dbReference>
<comment type="caution">
    <text evidence="3">The sequence shown here is derived from an EMBL/GenBank/DDBJ whole genome shotgun (WGS) entry which is preliminary data.</text>
</comment>
<protein>
    <recommendedName>
        <fullName evidence="5">Lipoprotein</fullName>
    </recommendedName>
</protein>
<accession>A0ABP9RSY1</accession>
<evidence type="ECO:0000256" key="2">
    <source>
        <dbReference type="SAM" id="SignalP"/>
    </source>
</evidence>
<evidence type="ECO:0000256" key="1">
    <source>
        <dbReference type="SAM" id="MobiDB-lite"/>
    </source>
</evidence>
<dbReference type="RefSeq" id="WP_345629534.1">
    <property type="nucleotide sequence ID" value="NZ_BAABJQ010000006.1"/>
</dbReference>
<proteinExistence type="predicted"/>
<sequence length="176" mass="17077">MGRWLTAGAAAGAALALVAGCGSGSRDGATVRPSQPGGPASSGPPAPDPTAADTRTVCVAINQAVAQGATAFGADLGTMVGHLAGGNRAGADAAKRSAMSELGALSGRVRTIAAPALDPALRAAGVSTADNLDHTAADPDLLTAVKTADDLNLVLNRITSTAYPLAAVCVQDPADP</sequence>
<dbReference type="EMBL" id="BAABJQ010000006">
    <property type="protein sequence ID" value="GAA5184982.1"/>
    <property type="molecule type" value="Genomic_DNA"/>
</dbReference>
<evidence type="ECO:0008006" key="5">
    <source>
        <dbReference type="Google" id="ProtNLM"/>
    </source>
</evidence>
<gene>
    <name evidence="3" type="ORF">GCM10023322_27760</name>
</gene>
<dbReference type="PROSITE" id="PS51257">
    <property type="entry name" value="PROKAR_LIPOPROTEIN"/>
    <property type="match status" value="1"/>
</dbReference>
<feature type="region of interest" description="Disordered" evidence="1">
    <location>
        <begin position="25"/>
        <end position="52"/>
    </location>
</feature>
<organism evidence="3 4">
    <name type="scientific">Rugosimonospora acidiphila</name>
    <dbReference type="NCBI Taxonomy" id="556531"/>
    <lineage>
        <taxon>Bacteria</taxon>
        <taxon>Bacillati</taxon>
        <taxon>Actinomycetota</taxon>
        <taxon>Actinomycetes</taxon>
        <taxon>Micromonosporales</taxon>
        <taxon>Micromonosporaceae</taxon>
        <taxon>Rugosimonospora</taxon>
    </lineage>
</organism>
<feature type="chain" id="PRO_5045549637" description="Lipoprotein" evidence="2">
    <location>
        <begin position="20"/>
        <end position="176"/>
    </location>
</feature>
<keyword evidence="4" id="KW-1185">Reference proteome</keyword>